<dbReference type="InterPro" id="IPR000917">
    <property type="entry name" value="Sulfatase_N"/>
</dbReference>
<dbReference type="Pfam" id="PF10518">
    <property type="entry name" value="TAT_signal"/>
    <property type="match status" value="1"/>
</dbReference>
<gene>
    <name evidence="8" type="ORF">D1115_15455</name>
</gene>
<evidence type="ECO:0000313" key="9">
    <source>
        <dbReference type="Proteomes" id="UP000262832"/>
    </source>
</evidence>
<dbReference type="Gene3D" id="3.40.720.10">
    <property type="entry name" value="Alkaline Phosphatase, subunit A"/>
    <property type="match status" value="2"/>
</dbReference>
<dbReference type="InterPro" id="IPR035874">
    <property type="entry name" value="IDS"/>
</dbReference>
<protein>
    <submittedName>
        <fullName evidence="8">DUF229 domain-containing protein</fullName>
    </submittedName>
</protein>
<evidence type="ECO:0000256" key="2">
    <source>
        <dbReference type="ARBA" id="ARBA00008779"/>
    </source>
</evidence>
<proteinExistence type="inferred from homology"/>
<dbReference type="PROSITE" id="PS51318">
    <property type="entry name" value="TAT"/>
    <property type="match status" value="1"/>
</dbReference>
<keyword evidence="5" id="KW-0378">Hydrolase</keyword>
<accession>A0ABM6YX52</accession>
<sequence length="535" mass="60401">MKLSRRNFLKASGAIGAVGAMSTVTGCMAEEKKPNVLMICIDDLNDWIGGLRGHVQAYTPNIDKLMAKSTNFTNAHCAVPVCGPSRNATFTGMRPETTGWYTNKELGMKNFDQIAEKVLGKTPTLPQHFKANGYTTLACGKIFHHGTSDYRAELQWDLVQAPYEIKNPEFLLRGFGYGQYGVNDHKYYPFPEDGGQIVTTFGPNVAGKSMCWGALDADDIPMGGKMPDEYFADWAIEQLQNDYEKPFLLATGFVRPHMPYTAPKEYFDMFPLDSIQMPELTEDEMKDIPLYGKAMALGVVPGLGDHGAVEKVSPTFWKELVRANLACIAFVDAQIGRVLEAFEQSKYKDNTIVTLWSDHGQNFGEHRNWRKNTLWEESTRIPLVIRRAGQTNGAECKQAVSLMDYYPTLVQLCGLPEVTTNEGLSLVPLLNSPEFDRKAPAVTTWGFRNHAVRDERWRYIRYRDGSEELYDHTIDPNEHHNIAADSQFDGIKKELAQWIPASNILPYGMEDFSTGDFLEKRIQEWEDTQVPEFLL</sequence>
<keyword evidence="3" id="KW-0479">Metal-binding</keyword>
<dbReference type="InterPro" id="IPR019546">
    <property type="entry name" value="TAT_signal_bac_arc"/>
</dbReference>
<keyword evidence="9" id="KW-1185">Reference proteome</keyword>
<comment type="similarity">
    <text evidence="2">Belongs to the sulfatase family.</text>
</comment>
<dbReference type="InterPro" id="IPR017850">
    <property type="entry name" value="Alkaline_phosphatase_core_sf"/>
</dbReference>
<evidence type="ECO:0000256" key="3">
    <source>
        <dbReference type="ARBA" id="ARBA00022723"/>
    </source>
</evidence>
<evidence type="ECO:0000256" key="5">
    <source>
        <dbReference type="ARBA" id="ARBA00022801"/>
    </source>
</evidence>
<dbReference type="PANTHER" id="PTHR45953:SF1">
    <property type="entry name" value="IDURONATE 2-SULFATASE"/>
    <property type="match status" value="1"/>
</dbReference>
<evidence type="ECO:0000313" key="8">
    <source>
        <dbReference type="EMBL" id="AXY02463.1"/>
    </source>
</evidence>
<evidence type="ECO:0000256" key="4">
    <source>
        <dbReference type="ARBA" id="ARBA00022729"/>
    </source>
</evidence>
<dbReference type="SUPFAM" id="SSF53649">
    <property type="entry name" value="Alkaline phosphatase-like"/>
    <property type="match status" value="1"/>
</dbReference>
<evidence type="ECO:0000256" key="6">
    <source>
        <dbReference type="ARBA" id="ARBA00022837"/>
    </source>
</evidence>
<organism evidence="8 9">
    <name type="scientific">Vibrio alfacsensis</name>
    <dbReference type="NCBI Taxonomy" id="1074311"/>
    <lineage>
        <taxon>Bacteria</taxon>
        <taxon>Pseudomonadati</taxon>
        <taxon>Pseudomonadota</taxon>
        <taxon>Gammaproteobacteria</taxon>
        <taxon>Vibrionales</taxon>
        <taxon>Vibrionaceae</taxon>
        <taxon>Vibrio</taxon>
    </lineage>
</organism>
<keyword evidence="4" id="KW-0732">Signal</keyword>
<dbReference type="InterPro" id="IPR006311">
    <property type="entry name" value="TAT_signal"/>
</dbReference>
<reference evidence="8 9" key="1">
    <citation type="submission" date="2018-08" db="EMBL/GenBank/DDBJ databases">
        <title>Genomic taxonomy of the Vibrionaceae family.</title>
        <authorList>
            <person name="Gomez-Gil B."/>
            <person name="Tanaka M."/>
            <person name="Sawabe T."/>
            <person name="Enciso-Ibarra K."/>
        </authorList>
    </citation>
    <scope>NUCLEOTIDE SEQUENCE [LARGE SCALE GENOMIC DNA]</scope>
    <source>
        <strain evidence="8 9">CAIM 1831</strain>
    </source>
</reference>
<dbReference type="NCBIfam" id="TIGR01409">
    <property type="entry name" value="TAT_signal_seq"/>
    <property type="match status" value="1"/>
</dbReference>
<dbReference type="PANTHER" id="PTHR45953">
    <property type="entry name" value="IDURONATE 2-SULFATASE"/>
    <property type="match status" value="1"/>
</dbReference>
<comment type="cofactor">
    <cofactor evidence="1">
        <name>Ca(2+)</name>
        <dbReference type="ChEBI" id="CHEBI:29108"/>
    </cofactor>
</comment>
<dbReference type="Proteomes" id="UP000262832">
    <property type="component" value="Chromosome II"/>
</dbReference>
<dbReference type="Pfam" id="PF00884">
    <property type="entry name" value="Sulfatase"/>
    <property type="match status" value="1"/>
</dbReference>
<dbReference type="EMBL" id="CP032094">
    <property type="protein sequence ID" value="AXY02463.1"/>
    <property type="molecule type" value="Genomic_DNA"/>
</dbReference>
<dbReference type="RefSeq" id="WP_128812378.1">
    <property type="nucleotide sequence ID" value="NZ_CP032094.1"/>
</dbReference>
<feature type="domain" description="Sulfatase N-terminal" evidence="7">
    <location>
        <begin position="34"/>
        <end position="414"/>
    </location>
</feature>
<evidence type="ECO:0000256" key="1">
    <source>
        <dbReference type="ARBA" id="ARBA00001913"/>
    </source>
</evidence>
<name>A0ABM6YX52_9VIBR</name>
<dbReference type="CDD" id="cd16030">
    <property type="entry name" value="iduronate-2-sulfatase"/>
    <property type="match status" value="1"/>
</dbReference>
<keyword evidence="6" id="KW-0106">Calcium</keyword>
<dbReference type="PROSITE" id="PS51257">
    <property type="entry name" value="PROKAR_LIPOPROTEIN"/>
    <property type="match status" value="1"/>
</dbReference>
<evidence type="ECO:0000259" key="7">
    <source>
        <dbReference type="Pfam" id="PF00884"/>
    </source>
</evidence>